<dbReference type="AlphaFoldDB" id="A0A9P1G3H3"/>
<feature type="transmembrane region" description="Helical" evidence="2">
    <location>
        <begin position="34"/>
        <end position="51"/>
    </location>
</feature>
<feature type="region of interest" description="Disordered" evidence="1">
    <location>
        <begin position="532"/>
        <end position="678"/>
    </location>
</feature>
<evidence type="ECO:0000313" key="3">
    <source>
        <dbReference type="EMBL" id="CAI3998166.1"/>
    </source>
</evidence>
<comment type="caution">
    <text evidence="3">The sequence shown here is derived from an EMBL/GenBank/DDBJ whole genome shotgun (WGS) entry which is preliminary data.</text>
</comment>
<evidence type="ECO:0000256" key="1">
    <source>
        <dbReference type="SAM" id="MobiDB-lite"/>
    </source>
</evidence>
<feature type="transmembrane region" description="Helical" evidence="2">
    <location>
        <begin position="331"/>
        <end position="355"/>
    </location>
</feature>
<feature type="transmembrane region" description="Helical" evidence="2">
    <location>
        <begin position="225"/>
        <end position="247"/>
    </location>
</feature>
<protein>
    <recommendedName>
        <fullName evidence="6">WW domain-containing protein</fullName>
    </recommendedName>
</protein>
<keyword evidence="2" id="KW-0812">Transmembrane</keyword>
<dbReference type="EMBL" id="CAMXCT020002440">
    <property type="protein sequence ID" value="CAL1151541.1"/>
    <property type="molecule type" value="Genomic_DNA"/>
</dbReference>
<evidence type="ECO:0000256" key="2">
    <source>
        <dbReference type="SAM" id="Phobius"/>
    </source>
</evidence>
<dbReference type="EMBL" id="CAMXCT030002440">
    <property type="protein sequence ID" value="CAL4785478.1"/>
    <property type="molecule type" value="Genomic_DNA"/>
</dbReference>
<proteinExistence type="predicted"/>
<keyword evidence="2" id="KW-1133">Transmembrane helix</keyword>
<feature type="compositionally biased region" description="Polar residues" evidence="1">
    <location>
        <begin position="627"/>
        <end position="639"/>
    </location>
</feature>
<keyword evidence="5" id="KW-1185">Reference proteome</keyword>
<organism evidence="3">
    <name type="scientific">Cladocopium goreaui</name>
    <dbReference type="NCBI Taxonomy" id="2562237"/>
    <lineage>
        <taxon>Eukaryota</taxon>
        <taxon>Sar</taxon>
        <taxon>Alveolata</taxon>
        <taxon>Dinophyceae</taxon>
        <taxon>Suessiales</taxon>
        <taxon>Symbiodiniaceae</taxon>
        <taxon>Cladocopium</taxon>
    </lineage>
</organism>
<sequence>LDKGLYGAALLIPQLARSAGYPKNLLILCLRSYIFLVVNYVCQVLVLYMIAKEELIWDAFAGQMFLCDFGRNAGDCPNGPDCVGPGGTIYEPARVYSWGIWSTRVFVRDALLAIFPEKTEDIHKFVDPGEYGLESYWCRWLCCALFTATLLGDLVGSRLTERGSGPRLDGDALRIFWDIPNKAECWLDYEVPEWAEKEHAKAIHNWSEVDLCKLKIAGMPLHWKLINLFVIVLPKLGIWILTAQSGITFLMETSAIDDIVVNSVALAFILQIDELLCSELMSDTTKTLLEMVEDYELQGFEEANRVEDMRDEDVLQEYESHLDTHWSFLEIIFLIPYKLVVVLLFTVLFVEMYYFTHCIKSEDGGWVSREMRYPLSTHFSFLCAFFSPFLKLLGQQKSFIYLALLLGYTRNAFKPPDQEAAKPAGKLPVWFTSLFLSAGEYYHNPSTGVSIWENPTHCTTFILSVAEQLQESDAFPQSLWKARRREDGRLPKRMGKAMEDPWTSLDKLEAMSGPSGATQDMDIEAFLGSLAQAPTSDPTSPSGSGPVQLVATSPKAPRLKDVRSWQPQVPRFDAGKLSAEVSSTSRSPLKKRDVPFRPEAQGSSEAKVGDVRGWSPAPVRFDGNLGEMTSPTREGQLRTSAEVGGQAEAEAAPVPPQVDELRVSAPDPEEAVAAPMPP</sequence>
<dbReference type="OrthoDB" id="434904at2759"/>
<evidence type="ECO:0000313" key="5">
    <source>
        <dbReference type="Proteomes" id="UP001152797"/>
    </source>
</evidence>
<reference evidence="3" key="1">
    <citation type="submission" date="2022-10" db="EMBL/GenBank/DDBJ databases">
        <authorList>
            <person name="Chen Y."/>
            <person name="Dougan E. K."/>
            <person name="Chan C."/>
            <person name="Rhodes N."/>
            <person name="Thang M."/>
        </authorList>
    </citation>
    <scope>NUCLEOTIDE SEQUENCE</scope>
</reference>
<evidence type="ECO:0008006" key="6">
    <source>
        <dbReference type="Google" id="ProtNLM"/>
    </source>
</evidence>
<accession>A0A9P1G3H3</accession>
<name>A0A9P1G3H3_9DINO</name>
<evidence type="ECO:0000313" key="4">
    <source>
        <dbReference type="EMBL" id="CAL4785478.1"/>
    </source>
</evidence>
<feature type="non-terminal residue" evidence="3">
    <location>
        <position position="678"/>
    </location>
</feature>
<gene>
    <name evidence="3" type="ORF">C1SCF055_LOCUS24487</name>
</gene>
<dbReference type="EMBL" id="CAMXCT010002440">
    <property type="protein sequence ID" value="CAI3998166.1"/>
    <property type="molecule type" value="Genomic_DNA"/>
</dbReference>
<keyword evidence="2" id="KW-0472">Membrane</keyword>
<reference evidence="4 5" key="2">
    <citation type="submission" date="2024-05" db="EMBL/GenBank/DDBJ databases">
        <authorList>
            <person name="Chen Y."/>
            <person name="Shah S."/>
            <person name="Dougan E. K."/>
            <person name="Thang M."/>
            <person name="Chan C."/>
        </authorList>
    </citation>
    <scope>NUCLEOTIDE SEQUENCE [LARGE SCALE GENOMIC DNA]</scope>
</reference>
<feature type="compositionally biased region" description="Low complexity" evidence="1">
    <location>
        <begin position="534"/>
        <end position="546"/>
    </location>
</feature>
<feature type="compositionally biased region" description="Low complexity" evidence="1">
    <location>
        <begin position="641"/>
        <end position="652"/>
    </location>
</feature>
<dbReference type="Proteomes" id="UP001152797">
    <property type="component" value="Unassembled WGS sequence"/>
</dbReference>